<organism evidence="2 3">
    <name type="scientific">Lentzea tibetensis</name>
    <dbReference type="NCBI Taxonomy" id="2591470"/>
    <lineage>
        <taxon>Bacteria</taxon>
        <taxon>Bacillati</taxon>
        <taxon>Actinomycetota</taxon>
        <taxon>Actinomycetes</taxon>
        <taxon>Pseudonocardiales</taxon>
        <taxon>Pseudonocardiaceae</taxon>
        <taxon>Lentzea</taxon>
    </lineage>
</organism>
<proteinExistence type="predicted"/>
<protein>
    <recommendedName>
        <fullName evidence="4">DUF3558 domain-containing protein</fullName>
    </recommendedName>
</protein>
<feature type="region of interest" description="Disordered" evidence="1">
    <location>
        <begin position="63"/>
        <end position="91"/>
    </location>
</feature>
<dbReference type="EMBL" id="VOBR01000047">
    <property type="protein sequence ID" value="TWP44895.1"/>
    <property type="molecule type" value="Genomic_DNA"/>
</dbReference>
<evidence type="ECO:0000256" key="1">
    <source>
        <dbReference type="SAM" id="MobiDB-lite"/>
    </source>
</evidence>
<name>A0A563EG76_9PSEU</name>
<evidence type="ECO:0008006" key="4">
    <source>
        <dbReference type="Google" id="ProtNLM"/>
    </source>
</evidence>
<sequence length="202" mass="21334">MPPKKNKAPLVIGIIAGVLVLGGAATAAVIYTSAHKDRGQPYTNAKMPGVCGNVSEAALAKARATNPSGSSNENKIGDETTTNCGWGQTKGKDGEGLRTLNVYVYESKDGQRTFDEQVTMAKANNQGQIQVKDLDIGDQSTAVLMTTTSAFTGIEVVVRKGDKVVNVDYIGWDVGLFSPTRPDVPEFEEAAKAIAAEMIAEL</sequence>
<evidence type="ECO:0000313" key="3">
    <source>
        <dbReference type="Proteomes" id="UP000316639"/>
    </source>
</evidence>
<gene>
    <name evidence="2" type="ORF">FKR81_40555</name>
</gene>
<feature type="compositionally biased region" description="Polar residues" evidence="1">
    <location>
        <begin position="65"/>
        <end position="86"/>
    </location>
</feature>
<comment type="caution">
    <text evidence="2">The sequence shown here is derived from an EMBL/GenBank/DDBJ whole genome shotgun (WGS) entry which is preliminary data.</text>
</comment>
<dbReference type="RefSeq" id="WP_146360514.1">
    <property type="nucleotide sequence ID" value="NZ_VOBR01000047.1"/>
</dbReference>
<dbReference type="Proteomes" id="UP000316639">
    <property type="component" value="Unassembled WGS sequence"/>
</dbReference>
<dbReference type="OrthoDB" id="3687320at2"/>
<keyword evidence="3" id="KW-1185">Reference proteome</keyword>
<reference evidence="2 3" key="1">
    <citation type="submission" date="2019-07" db="EMBL/GenBank/DDBJ databases">
        <title>Lentzea xizangensis sp. nov., isolated from Qinghai-Tibetan Plateau Soils.</title>
        <authorList>
            <person name="Huang J."/>
        </authorList>
    </citation>
    <scope>NUCLEOTIDE SEQUENCE [LARGE SCALE GENOMIC DNA]</scope>
    <source>
        <strain evidence="2 3">FXJ1.1311</strain>
    </source>
</reference>
<accession>A0A563EG76</accession>
<evidence type="ECO:0000313" key="2">
    <source>
        <dbReference type="EMBL" id="TWP44895.1"/>
    </source>
</evidence>
<dbReference type="AlphaFoldDB" id="A0A563EG76"/>